<dbReference type="GO" id="GO:0070677">
    <property type="term" value="F:rRNA (cytosine-2'-O-)-methyltransferase activity"/>
    <property type="evidence" value="ECO:0007669"/>
    <property type="project" value="UniProtKB-UniRule"/>
</dbReference>
<dbReference type="CDD" id="cd11648">
    <property type="entry name" value="RsmI"/>
    <property type="match status" value="1"/>
</dbReference>
<dbReference type="HAMAP" id="MF_01877">
    <property type="entry name" value="16SrRNA_methyltr_I"/>
    <property type="match status" value="1"/>
</dbReference>
<dbReference type="InterPro" id="IPR014777">
    <property type="entry name" value="4pyrrole_Mease_sub1"/>
</dbReference>
<dbReference type="Pfam" id="PF00590">
    <property type="entry name" value="TP_methylase"/>
    <property type="match status" value="1"/>
</dbReference>
<keyword evidence="9" id="KW-1185">Reference proteome</keyword>
<dbReference type="Proteomes" id="UP001317532">
    <property type="component" value="Chromosome"/>
</dbReference>
<dbReference type="PANTHER" id="PTHR46111:SF1">
    <property type="entry name" value="RIBOSOMAL RNA SMALL SUBUNIT METHYLTRANSFERASE I"/>
    <property type="match status" value="1"/>
</dbReference>
<dbReference type="PROSITE" id="PS01296">
    <property type="entry name" value="RSMI"/>
    <property type="match status" value="1"/>
</dbReference>
<dbReference type="InterPro" id="IPR014776">
    <property type="entry name" value="4pyrrole_Mease_sub2"/>
</dbReference>
<evidence type="ECO:0000313" key="8">
    <source>
        <dbReference type="EMBL" id="BDE04930.1"/>
    </source>
</evidence>
<keyword evidence="5 6" id="KW-0949">S-adenosyl-L-methionine</keyword>
<keyword evidence="3 6" id="KW-0489">Methyltransferase</keyword>
<dbReference type="AlphaFoldDB" id="A0AAN1XTF9"/>
<evidence type="ECO:0000256" key="5">
    <source>
        <dbReference type="ARBA" id="ARBA00022691"/>
    </source>
</evidence>
<dbReference type="InterPro" id="IPR000878">
    <property type="entry name" value="4pyrrol_Mease"/>
</dbReference>
<name>A0AAN1XTF9_UNVUL</name>
<evidence type="ECO:0000256" key="1">
    <source>
        <dbReference type="ARBA" id="ARBA00022490"/>
    </source>
</evidence>
<evidence type="ECO:0000256" key="4">
    <source>
        <dbReference type="ARBA" id="ARBA00022679"/>
    </source>
</evidence>
<protein>
    <recommendedName>
        <fullName evidence="6">Ribosomal RNA small subunit methyltransferase I</fullName>
        <ecNumber evidence="6">2.1.1.198</ecNumber>
    </recommendedName>
    <alternativeName>
        <fullName evidence="6">16S rRNA 2'-O-ribose C1402 methyltransferase</fullName>
    </alternativeName>
    <alternativeName>
        <fullName evidence="6">rRNA (cytidine-2'-O-)-methyltransferase RsmI</fullName>
    </alternativeName>
</protein>
<dbReference type="InterPro" id="IPR018063">
    <property type="entry name" value="SAM_MeTrfase_RsmI_CS"/>
</dbReference>
<feature type="domain" description="Tetrapyrrole methylase" evidence="7">
    <location>
        <begin position="3"/>
        <end position="199"/>
    </location>
</feature>
<comment type="subcellular location">
    <subcellularLocation>
        <location evidence="6">Cytoplasm</location>
    </subcellularLocation>
</comment>
<dbReference type="PANTHER" id="PTHR46111">
    <property type="entry name" value="RIBOSOMAL RNA SMALL SUBUNIT METHYLTRANSFERASE I"/>
    <property type="match status" value="1"/>
</dbReference>
<dbReference type="GO" id="GO:0005737">
    <property type="term" value="C:cytoplasm"/>
    <property type="evidence" value="ECO:0007669"/>
    <property type="project" value="UniProtKB-SubCell"/>
</dbReference>
<dbReference type="NCBIfam" id="TIGR00096">
    <property type="entry name" value="16S rRNA (cytidine(1402)-2'-O)-methyltransferase"/>
    <property type="match status" value="1"/>
</dbReference>
<evidence type="ECO:0000256" key="6">
    <source>
        <dbReference type="HAMAP-Rule" id="MF_01877"/>
    </source>
</evidence>
<dbReference type="EMBL" id="AP025523">
    <property type="protein sequence ID" value="BDE04930.1"/>
    <property type="molecule type" value="Genomic_DNA"/>
</dbReference>
<comment type="function">
    <text evidence="6">Catalyzes the 2'-O-methylation of the ribose of cytidine 1402 (C1402) in 16S rRNA.</text>
</comment>
<comment type="similarity">
    <text evidence="6">Belongs to the methyltransferase superfamily. RsmI family.</text>
</comment>
<dbReference type="EC" id="2.1.1.198" evidence="6"/>
<dbReference type="KEGG" id="vab:WPS_02060"/>
<dbReference type="PIRSF" id="PIRSF005917">
    <property type="entry name" value="MTase_YraL"/>
    <property type="match status" value="1"/>
</dbReference>
<reference evidence="8 9" key="1">
    <citation type="journal article" date="2022" name="ISME Commun">
        <title>Vulcanimicrobium alpinus gen. nov. sp. nov., the first cultivated representative of the candidate phylum 'Eremiobacterota', is a metabolically versatile aerobic anoxygenic phototroph.</title>
        <authorList>
            <person name="Yabe S."/>
            <person name="Muto K."/>
            <person name="Abe K."/>
            <person name="Yokota A."/>
            <person name="Staudigel H."/>
            <person name="Tebo B.M."/>
        </authorList>
    </citation>
    <scope>NUCLEOTIDE SEQUENCE [LARGE SCALE GENOMIC DNA]</scope>
    <source>
        <strain evidence="8 9">WC8-2</strain>
    </source>
</reference>
<keyword evidence="4 6" id="KW-0808">Transferase</keyword>
<organism evidence="8 9">
    <name type="scientific">Vulcanimicrobium alpinum</name>
    <dbReference type="NCBI Taxonomy" id="3016050"/>
    <lineage>
        <taxon>Bacteria</taxon>
        <taxon>Bacillati</taxon>
        <taxon>Vulcanimicrobiota</taxon>
        <taxon>Vulcanimicrobiia</taxon>
        <taxon>Vulcanimicrobiales</taxon>
        <taxon>Vulcanimicrobiaceae</taxon>
        <taxon>Vulcanimicrobium</taxon>
    </lineage>
</organism>
<proteinExistence type="inferred from homology"/>
<evidence type="ECO:0000259" key="7">
    <source>
        <dbReference type="Pfam" id="PF00590"/>
    </source>
</evidence>
<dbReference type="SUPFAM" id="SSF53790">
    <property type="entry name" value="Tetrapyrrole methylase"/>
    <property type="match status" value="1"/>
</dbReference>
<comment type="catalytic activity">
    <reaction evidence="6">
        <text>cytidine(1402) in 16S rRNA + S-adenosyl-L-methionine = 2'-O-methylcytidine(1402) in 16S rRNA + S-adenosyl-L-homocysteine + H(+)</text>
        <dbReference type="Rhea" id="RHEA:42924"/>
        <dbReference type="Rhea" id="RHEA-COMP:10285"/>
        <dbReference type="Rhea" id="RHEA-COMP:10286"/>
        <dbReference type="ChEBI" id="CHEBI:15378"/>
        <dbReference type="ChEBI" id="CHEBI:57856"/>
        <dbReference type="ChEBI" id="CHEBI:59789"/>
        <dbReference type="ChEBI" id="CHEBI:74495"/>
        <dbReference type="ChEBI" id="CHEBI:82748"/>
        <dbReference type="EC" id="2.1.1.198"/>
    </reaction>
</comment>
<keyword evidence="2 6" id="KW-0698">rRNA processing</keyword>
<dbReference type="RefSeq" id="WP_317996010.1">
    <property type="nucleotide sequence ID" value="NZ_AP025523.1"/>
</dbReference>
<evidence type="ECO:0000256" key="3">
    <source>
        <dbReference type="ARBA" id="ARBA00022603"/>
    </source>
</evidence>
<accession>A0AAN1XTF9</accession>
<evidence type="ECO:0000256" key="2">
    <source>
        <dbReference type="ARBA" id="ARBA00022552"/>
    </source>
</evidence>
<keyword evidence="1 6" id="KW-0963">Cytoplasm</keyword>
<dbReference type="InterPro" id="IPR035996">
    <property type="entry name" value="4pyrrol_Methylase_sf"/>
</dbReference>
<dbReference type="InterPro" id="IPR008189">
    <property type="entry name" value="rRNA_ssu_MeTfrase_I"/>
</dbReference>
<dbReference type="Gene3D" id="3.40.1010.10">
    <property type="entry name" value="Cobalt-precorrin-4 Transmethylase, Domain 1"/>
    <property type="match status" value="1"/>
</dbReference>
<dbReference type="Gene3D" id="3.30.950.10">
    <property type="entry name" value="Methyltransferase, Cobalt-precorrin-4 Transmethylase, Domain 2"/>
    <property type="match status" value="1"/>
</dbReference>
<evidence type="ECO:0000313" key="9">
    <source>
        <dbReference type="Proteomes" id="UP001317532"/>
    </source>
</evidence>
<dbReference type="FunFam" id="3.40.1010.10:FF:000007">
    <property type="entry name" value="Ribosomal RNA small subunit methyltransferase I"/>
    <property type="match status" value="1"/>
</dbReference>
<sequence length="284" mass="29874">MGLVFVPTPLGNLRDITLRAVDTLRDASLIVAEDSRVTRRLLNALAIGTKEIWTYHDHNARTATPAILERAREGDVAVVSDAGTPGISDPGSALVAAAREAGIGVEVLPGPAAFVCAAVLSGFDLRRFAFAGFPPRSGGARRAAFREALGETTVWYEAPHRIRAALADLAAAAPDRRVFLVRELSKLHEQQVLGTAADVNRAIADPIRGEFVFVVEGGARESAGAAADGGAASAQDDAAIDAAIDALLAEGLSTSAIAKRLADEGRGERRHLYARVIERRAQDA</sequence>
<gene>
    <name evidence="6 8" type="primary">rsmI</name>
    <name evidence="8" type="ORF">WPS_02060</name>
</gene>